<organism evidence="1 2">
    <name type="scientific">Durusdinium trenchii</name>
    <dbReference type="NCBI Taxonomy" id="1381693"/>
    <lineage>
        <taxon>Eukaryota</taxon>
        <taxon>Sar</taxon>
        <taxon>Alveolata</taxon>
        <taxon>Dinophyceae</taxon>
        <taxon>Suessiales</taxon>
        <taxon>Symbiodiniaceae</taxon>
        <taxon>Durusdinium</taxon>
    </lineage>
</organism>
<reference evidence="1 2" key="1">
    <citation type="submission" date="2024-02" db="EMBL/GenBank/DDBJ databases">
        <authorList>
            <person name="Chen Y."/>
            <person name="Shah S."/>
            <person name="Dougan E. K."/>
            <person name="Thang M."/>
            <person name="Chan C."/>
        </authorList>
    </citation>
    <scope>NUCLEOTIDE SEQUENCE [LARGE SCALE GENOMIC DNA]</scope>
</reference>
<proteinExistence type="predicted"/>
<evidence type="ECO:0000313" key="2">
    <source>
        <dbReference type="Proteomes" id="UP001642464"/>
    </source>
</evidence>
<accession>A0ABP0NYC1</accession>
<dbReference type="EMBL" id="CAXAMM010031713">
    <property type="protein sequence ID" value="CAK9068566.1"/>
    <property type="molecule type" value="Genomic_DNA"/>
</dbReference>
<comment type="caution">
    <text evidence="1">The sequence shown here is derived from an EMBL/GenBank/DDBJ whole genome shotgun (WGS) entry which is preliminary data.</text>
</comment>
<sequence>MPPGLSAAVAQTVAMKLTAVPMLFLTAVAANWRDAVQSAANMDSCEKSTLQMIKVQIDSEVLGKMDGMSLVKFAGDLQQHRRLHGLPKEVSDLLDKKAKSIGKAGASMLKAETTQMLLKARL</sequence>
<keyword evidence="2" id="KW-1185">Reference proteome</keyword>
<protein>
    <submittedName>
        <fullName evidence="1">Uncharacterized protein</fullName>
    </submittedName>
</protein>
<evidence type="ECO:0000313" key="1">
    <source>
        <dbReference type="EMBL" id="CAK9068566.1"/>
    </source>
</evidence>
<name>A0ABP0NYC1_9DINO</name>
<gene>
    <name evidence="1" type="ORF">SCF082_LOCUS34502</name>
</gene>
<dbReference type="Proteomes" id="UP001642464">
    <property type="component" value="Unassembled WGS sequence"/>
</dbReference>